<dbReference type="Gene3D" id="2.20.25.10">
    <property type="match status" value="1"/>
</dbReference>
<dbReference type="SUPFAM" id="SSF57783">
    <property type="entry name" value="Zinc beta-ribbon"/>
    <property type="match status" value="1"/>
</dbReference>
<name>A0A075WDS1_ARCFL</name>
<dbReference type="AlphaFoldDB" id="A0A075WDS1"/>
<evidence type="ECO:0000313" key="3">
    <source>
        <dbReference type="Proteomes" id="UP000028501"/>
    </source>
</evidence>
<dbReference type="Proteomes" id="UP000028501">
    <property type="component" value="Chromosome"/>
</dbReference>
<evidence type="ECO:0000313" key="2">
    <source>
        <dbReference type="EMBL" id="AIG97299.1"/>
    </source>
</evidence>
<evidence type="ECO:0000256" key="1">
    <source>
        <dbReference type="SAM" id="MobiDB-lite"/>
    </source>
</evidence>
<accession>A0A075WDS1</accession>
<dbReference type="SMR" id="A0A075WDS1"/>
<dbReference type="EMBL" id="CP006577">
    <property type="protein sequence ID" value="AIG97299.1"/>
    <property type="molecule type" value="Genomic_DNA"/>
</dbReference>
<sequence>MKRILVCPVCKSKEVELDAGGYTGKYYCKNCGYVGSFILEMTEGEYREMMEKEKFERKEDEKSKPKGVRED</sequence>
<dbReference type="RefSeq" id="WP_010877990.1">
    <property type="nucleotide sequence ID" value="NZ_CP006577.1"/>
</dbReference>
<dbReference type="KEGG" id="afg:AFULGI_00004910"/>
<proteinExistence type="predicted"/>
<dbReference type="HOGENOM" id="CLU_193439_0_0_2"/>
<organism evidence="2 3">
    <name type="scientific">Archaeoglobus fulgidus DSM 8774</name>
    <dbReference type="NCBI Taxonomy" id="1344584"/>
    <lineage>
        <taxon>Archaea</taxon>
        <taxon>Methanobacteriati</taxon>
        <taxon>Methanobacteriota</taxon>
        <taxon>Archaeoglobi</taxon>
        <taxon>Archaeoglobales</taxon>
        <taxon>Archaeoglobaceae</taxon>
        <taxon>Archaeoglobus</taxon>
    </lineage>
</organism>
<feature type="region of interest" description="Disordered" evidence="1">
    <location>
        <begin position="52"/>
        <end position="71"/>
    </location>
</feature>
<dbReference type="GeneID" id="24794023"/>
<protein>
    <submittedName>
        <fullName evidence="2">TFIIB zinc-binding protein</fullName>
    </submittedName>
</protein>
<reference evidence="2 3" key="1">
    <citation type="submission" date="2013-07" db="EMBL/GenBank/DDBJ databases">
        <title>Genome of Archaeoglobus fulgidus.</title>
        <authorList>
            <person name="Fiebig A."/>
            <person name="Birkeland N.-K."/>
        </authorList>
    </citation>
    <scope>NUCLEOTIDE SEQUENCE [LARGE SCALE GENOMIC DNA]</scope>
    <source>
        <strain evidence="2 3">DSM 8774</strain>
    </source>
</reference>
<gene>
    <name evidence="2" type="ORF">AFULGI_00004910</name>
</gene>